<evidence type="ECO:0000313" key="5">
    <source>
        <dbReference type="Proteomes" id="UP001501237"/>
    </source>
</evidence>
<dbReference type="RefSeq" id="WP_344829024.1">
    <property type="nucleotide sequence ID" value="NZ_BAAAUV010000007.1"/>
</dbReference>
<dbReference type="CDD" id="cd16936">
    <property type="entry name" value="HATPase_RsbW-like"/>
    <property type="match status" value="1"/>
</dbReference>
<dbReference type="InterPro" id="IPR050267">
    <property type="entry name" value="Anti-sigma-factor_SerPK"/>
</dbReference>
<dbReference type="PANTHER" id="PTHR35526:SF3">
    <property type="entry name" value="ANTI-SIGMA-F FACTOR RSBW"/>
    <property type="match status" value="1"/>
</dbReference>
<dbReference type="Proteomes" id="UP001501237">
    <property type="component" value="Unassembled WGS sequence"/>
</dbReference>
<keyword evidence="1" id="KW-0418">Kinase</keyword>
<comment type="caution">
    <text evidence="4">The sequence shown here is derived from an EMBL/GenBank/DDBJ whole genome shotgun (WGS) entry which is preliminary data.</text>
</comment>
<keyword evidence="1" id="KW-0808">Transferase</keyword>
<accession>A0ABP6QAH2</accession>
<organism evidence="4 5">
    <name type="scientific">Actinocorallia longicatena</name>
    <dbReference type="NCBI Taxonomy" id="111803"/>
    <lineage>
        <taxon>Bacteria</taxon>
        <taxon>Bacillati</taxon>
        <taxon>Actinomycetota</taxon>
        <taxon>Actinomycetes</taxon>
        <taxon>Streptosporangiales</taxon>
        <taxon>Thermomonosporaceae</taxon>
        <taxon>Actinocorallia</taxon>
    </lineage>
</organism>
<gene>
    <name evidence="4" type="ORF">GCM10010468_33450</name>
</gene>
<dbReference type="Pfam" id="PF13581">
    <property type="entry name" value="HATPase_c_2"/>
    <property type="match status" value="1"/>
</dbReference>
<proteinExistence type="predicted"/>
<feature type="region of interest" description="Disordered" evidence="2">
    <location>
        <begin position="137"/>
        <end position="164"/>
    </location>
</feature>
<keyword evidence="5" id="KW-1185">Reference proteome</keyword>
<dbReference type="EMBL" id="BAAAUV010000007">
    <property type="protein sequence ID" value="GAA3213458.1"/>
    <property type="molecule type" value="Genomic_DNA"/>
</dbReference>
<evidence type="ECO:0000259" key="3">
    <source>
        <dbReference type="Pfam" id="PF13581"/>
    </source>
</evidence>
<dbReference type="SUPFAM" id="SSF55874">
    <property type="entry name" value="ATPase domain of HSP90 chaperone/DNA topoisomerase II/histidine kinase"/>
    <property type="match status" value="1"/>
</dbReference>
<feature type="domain" description="Histidine kinase/HSP90-like ATPase" evidence="3">
    <location>
        <begin position="11"/>
        <end position="124"/>
    </location>
</feature>
<dbReference type="InterPro" id="IPR003594">
    <property type="entry name" value="HATPase_dom"/>
</dbReference>
<dbReference type="Gene3D" id="3.30.565.10">
    <property type="entry name" value="Histidine kinase-like ATPase, C-terminal domain"/>
    <property type="match status" value="1"/>
</dbReference>
<protein>
    <recommendedName>
        <fullName evidence="3">Histidine kinase/HSP90-like ATPase domain-containing protein</fullName>
    </recommendedName>
</protein>
<evidence type="ECO:0000313" key="4">
    <source>
        <dbReference type="EMBL" id="GAA3213458.1"/>
    </source>
</evidence>
<dbReference type="PANTHER" id="PTHR35526">
    <property type="entry name" value="ANTI-SIGMA-F FACTOR RSBW-RELATED"/>
    <property type="match status" value="1"/>
</dbReference>
<sequence>MTARVRSLRLPGRPDQVRSARRFVADELGAEHACRDDAVLLVSETATNAVEHTGSGGPGGHFVVTVSHTDTWARIVVSDEGSHSTPCFCRVSVESTEGRGSELLDNCAARWGITREPDGTRVWFDVGLSAADAVEKEGRGLEVEPAGETGGHRPALPRGHGTAA</sequence>
<name>A0ABP6QAH2_9ACTN</name>
<reference evidence="5" key="1">
    <citation type="journal article" date="2019" name="Int. J. Syst. Evol. Microbiol.">
        <title>The Global Catalogue of Microorganisms (GCM) 10K type strain sequencing project: providing services to taxonomists for standard genome sequencing and annotation.</title>
        <authorList>
            <consortium name="The Broad Institute Genomics Platform"/>
            <consortium name="The Broad Institute Genome Sequencing Center for Infectious Disease"/>
            <person name="Wu L."/>
            <person name="Ma J."/>
        </authorList>
    </citation>
    <scope>NUCLEOTIDE SEQUENCE [LARGE SCALE GENOMIC DNA]</scope>
    <source>
        <strain evidence="5">JCM 9377</strain>
    </source>
</reference>
<dbReference type="InterPro" id="IPR036890">
    <property type="entry name" value="HATPase_C_sf"/>
</dbReference>
<evidence type="ECO:0000256" key="2">
    <source>
        <dbReference type="SAM" id="MobiDB-lite"/>
    </source>
</evidence>
<keyword evidence="1" id="KW-0723">Serine/threonine-protein kinase</keyword>
<evidence type="ECO:0000256" key="1">
    <source>
        <dbReference type="ARBA" id="ARBA00022527"/>
    </source>
</evidence>